<gene>
    <name evidence="3" type="ORF">BCY88_13360</name>
</gene>
<sequence length="118" mass="12758">MKRTGLAVLTLLMATLAPVVHAAGYIEVWNPPEARATAPHRGGAARKLTVPRPAVPRTMKVHARHAPALAPKLMAKQSNIQRDPPASEPDMSQIPRQITPEGNVLRVDARGMPAEVIR</sequence>
<feature type="chain" id="PRO_5018586147" evidence="2">
    <location>
        <begin position="23"/>
        <end position="118"/>
    </location>
</feature>
<comment type="caution">
    <text evidence="3">The sequence shown here is derived from an EMBL/GenBank/DDBJ whole genome shotgun (WGS) entry which is preliminary data.</text>
</comment>
<name>A0A3R7GM99_9BURK</name>
<keyword evidence="2" id="KW-0732">Signal</keyword>
<dbReference type="AlphaFoldDB" id="A0A3R7GM99"/>
<accession>A0A3R7GM99</accession>
<evidence type="ECO:0000313" key="3">
    <source>
        <dbReference type="EMBL" id="RKF30635.1"/>
    </source>
</evidence>
<evidence type="ECO:0000313" key="4">
    <source>
        <dbReference type="Proteomes" id="UP000283709"/>
    </source>
</evidence>
<feature type="signal peptide" evidence="2">
    <location>
        <begin position="1"/>
        <end position="22"/>
    </location>
</feature>
<dbReference type="Proteomes" id="UP000283709">
    <property type="component" value="Unassembled WGS sequence"/>
</dbReference>
<evidence type="ECO:0000256" key="2">
    <source>
        <dbReference type="SAM" id="SignalP"/>
    </source>
</evidence>
<dbReference type="EMBL" id="MCAS01000068">
    <property type="protein sequence ID" value="RKF30635.1"/>
    <property type="molecule type" value="Genomic_DNA"/>
</dbReference>
<reference evidence="3 4" key="1">
    <citation type="submission" date="2016-07" db="EMBL/GenBank/DDBJ databases">
        <title>Genome analysis of Burkholderia fungorum ES3-20.</title>
        <authorList>
            <person name="Xu D."/>
            <person name="Yao R."/>
            <person name="Zheng S."/>
        </authorList>
    </citation>
    <scope>NUCLEOTIDE SEQUENCE [LARGE SCALE GENOMIC DNA]</scope>
    <source>
        <strain evidence="3 4">ES3-20</strain>
    </source>
</reference>
<protein>
    <submittedName>
        <fullName evidence="3">Uncharacterized protein</fullName>
    </submittedName>
</protein>
<proteinExistence type="predicted"/>
<evidence type="ECO:0000256" key="1">
    <source>
        <dbReference type="SAM" id="MobiDB-lite"/>
    </source>
</evidence>
<feature type="region of interest" description="Disordered" evidence="1">
    <location>
        <begin position="71"/>
        <end position="102"/>
    </location>
</feature>
<organism evidence="3 4">
    <name type="scientific">Paraburkholderia fungorum</name>
    <dbReference type="NCBI Taxonomy" id="134537"/>
    <lineage>
        <taxon>Bacteria</taxon>
        <taxon>Pseudomonadati</taxon>
        <taxon>Pseudomonadota</taxon>
        <taxon>Betaproteobacteria</taxon>
        <taxon>Burkholderiales</taxon>
        <taxon>Burkholderiaceae</taxon>
        <taxon>Paraburkholderia</taxon>
    </lineage>
</organism>